<dbReference type="EMBL" id="CP001010">
    <property type="protein sequence ID" value="ACB44803.1"/>
    <property type="molecule type" value="Genomic_DNA"/>
</dbReference>
<proteinExistence type="predicted"/>
<reference evidence="1" key="1">
    <citation type="submission" date="2008-03" db="EMBL/GenBank/DDBJ databases">
        <title>Complete sequence of Polynucleobacter necessarius STIR1.</title>
        <authorList>
            <consortium name="US DOE Joint Genome Institute"/>
            <person name="Copeland A."/>
            <person name="Lucas S."/>
            <person name="Lapidus A."/>
            <person name="Barry K."/>
            <person name="Detter J.C."/>
            <person name="Glavina del Rio T."/>
            <person name="Hammon N."/>
            <person name="Israni S."/>
            <person name="Dalin E."/>
            <person name="Tice H."/>
            <person name="Pitluck S."/>
            <person name="Chain P."/>
            <person name="Malfatti S."/>
            <person name="Shin M."/>
            <person name="Vergez L."/>
            <person name="Schmutz J."/>
            <person name="Larimer F."/>
            <person name="Land M."/>
            <person name="Hauser L."/>
            <person name="Kyrpides N."/>
            <person name="Kim E."/>
            <person name="Hahn M."/>
            <person name="Richardson P."/>
        </authorList>
    </citation>
    <scope>NUCLEOTIDE SEQUENCE [LARGE SCALE GENOMIC DNA]</scope>
    <source>
        <strain evidence="1">STIR1</strain>
    </source>
</reference>
<organism evidence="1">
    <name type="scientific">Polynucleobacter necessarius subsp. necessarius (strain STIR1)</name>
    <dbReference type="NCBI Taxonomy" id="452638"/>
    <lineage>
        <taxon>Bacteria</taxon>
        <taxon>Pseudomonadati</taxon>
        <taxon>Pseudomonadota</taxon>
        <taxon>Betaproteobacteria</taxon>
        <taxon>Burkholderiales</taxon>
        <taxon>Burkholderiaceae</taxon>
        <taxon>Polynucleobacter</taxon>
    </lineage>
</organism>
<sequence>MLNWSYGSGECAGYVQKFSNHGYICKTWEGELAMVSMPGIMSEKFLFTVREDAVAQKINANLGKKWP</sequence>
<dbReference type="KEGG" id="pne:Pnec_1744"/>
<evidence type="ECO:0000313" key="1">
    <source>
        <dbReference type="EMBL" id="ACB44803.1"/>
    </source>
</evidence>
<protein>
    <submittedName>
        <fullName evidence="1">Uncharacterized protein</fullName>
    </submittedName>
</protein>
<name>B1XSK4_POLNS</name>
<accession>B1XSK4</accession>
<dbReference type="AlphaFoldDB" id="B1XSK4"/>
<gene>
    <name evidence="1" type="ordered locus">Pnec_1744</name>
</gene>
<dbReference type="HOGENOM" id="CLU_2808762_0_0_4"/>